<dbReference type="GO" id="GO:0005634">
    <property type="term" value="C:nucleus"/>
    <property type="evidence" value="ECO:0007669"/>
    <property type="project" value="UniProtKB-SubCell"/>
</dbReference>
<evidence type="ECO:0000256" key="1">
    <source>
        <dbReference type="ARBA" id="ARBA00004123"/>
    </source>
</evidence>
<keyword evidence="6" id="KW-0539">Nucleus</keyword>
<evidence type="ECO:0000256" key="7">
    <source>
        <dbReference type="SAM" id="Phobius"/>
    </source>
</evidence>
<dbReference type="PROSITE" id="PS50090">
    <property type="entry name" value="MYB_LIKE"/>
    <property type="match status" value="2"/>
</dbReference>
<keyword evidence="2" id="KW-0677">Repeat</keyword>
<dbReference type="SUPFAM" id="SSF46689">
    <property type="entry name" value="Homeodomain-like"/>
    <property type="match status" value="1"/>
</dbReference>
<comment type="caution">
    <text evidence="10">The sequence shown here is derived from an EMBL/GenBank/DDBJ whole genome shotgun (WGS) entry which is preliminary data.</text>
</comment>
<protein>
    <submittedName>
        <fullName evidence="10">Trichome differentiation protein GL1</fullName>
    </submittedName>
</protein>
<comment type="subcellular location">
    <subcellularLocation>
        <location evidence="1">Nucleus</location>
    </subcellularLocation>
</comment>
<proteinExistence type="predicted"/>
<dbReference type="EMBL" id="QGNW01002660">
    <property type="protein sequence ID" value="RVW13243.1"/>
    <property type="molecule type" value="Genomic_DNA"/>
</dbReference>
<keyword evidence="7" id="KW-0472">Membrane</keyword>
<feature type="domain" description="Myb-like" evidence="8">
    <location>
        <begin position="91"/>
        <end position="143"/>
    </location>
</feature>
<evidence type="ECO:0000313" key="10">
    <source>
        <dbReference type="EMBL" id="RVW13243.1"/>
    </source>
</evidence>
<dbReference type="SMART" id="SM00717">
    <property type="entry name" value="SANT"/>
    <property type="match status" value="2"/>
</dbReference>
<accession>A0A438BQK2</accession>
<evidence type="ECO:0000313" key="11">
    <source>
        <dbReference type="Proteomes" id="UP000288805"/>
    </source>
</evidence>
<keyword evidence="3" id="KW-0805">Transcription regulation</keyword>
<sequence>MKLSQALDNNHIVSSSIFHGSFIGLISSIFAGKSMMARQQEQRRLWTPEEDDRLIEFKRNYPDRPWPGTADLAGLDRRDKSCWERWYNHLKPGVNKENFSEEEDDIIIRIQRTEHRNEWAYMAKEYLQGRTANAIKNRWNNHLEKMLMGDLERYLLTDDETSDHSAREDDVTSLMAKYGSLI</sequence>
<dbReference type="InterPro" id="IPR001005">
    <property type="entry name" value="SANT/Myb"/>
</dbReference>
<feature type="domain" description="HTH myb-type" evidence="9">
    <location>
        <begin position="95"/>
        <end position="147"/>
    </location>
</feature>
<name>A0A438BQK2_VITVI</name>
<dbReference type="InterPro" id="IPR009057">
    <property type="entry name" value="Homeodomain-like_sf"/>
</dbReference>
<dbReference type="PROSITE" id="PS51294">
    <property type="entry name" value="HTH_MYB"/>
    <property type="match status" value="2"/>
</dbReference>
<keyword evidence="7" id="KW-0812">Transmembrane</keyword>
<keyword evidence="4" id="KW-0238">DNA-binding</keyword>
<keyword evidence="7" id="KW-1133">Transmembrane helix</keyword>
<dbReference type="AlphaFoldDB" id="A0A438BQK2"/>
<dbReference type="PANTHER" id="PTHR47997">
    <property type="entry name" value="MYB DOMAIN PROTEIN 55"/>
    <property type="match status" value="1"/>
</dbReference>
<evidence type="ECO:0000256" key="4">
    <source>
        <dbReference type="ARBA" id="ARBA00023125"/>
    </source>
</evidence>
<evidence type="ECO:0000256" key="6">
    <source>
        <dbReference type="ARBA" id="ARBA00023242"/>
    </source>
</evidence>
<dbReference type="InterPro" id="IPR017930">
    <property type="entry name" value="Myb_dom"/>
</dbReference>
<dbReference type="CDD" id="cd00167">
    <property type="entry name" value="SANT"/>
    <property type="match status" value="2"/>
</dbReference>
<organism evidence="10 11">
    <name type="scientific">Vitis vinifera</name>
    <name type="common">Grape</name>
    <dbReference type="NCBI Taxonomy" id="29760"/>
    <lineage>
        <taxon>Eukaryota</taxon>
        <taxon>Viridiplantae</taxon>
        <taxon>Streptophyta</taxon>
        <taxon>Embryophyta</taxon>
        <taxon>Tracheophyta</taxon>
        <taxon>Spermatophyta</taxon>
        <taxon>Magnoliopsida</taxon>
        <taxon>eudicotyledons</taxon>
        <taxon>Gunneridae</taxon>
        <taxon>Pentapetalae</taxon>
        <taxon>rosids</taxon>
        <taxon>Vitales</taxon>
        <taxon>Vitaceae</taxon>
        <taxon>Viteae</taxon>
        <taxon>Vitis</taxon>
    </lineage>
</organism>
<evidence type="ECO:0000259" key="8">
    <source>
        <dbReference type="PROSITE" id="PS50090"/>
    </source>
</evidence>
<dbReference type="Pfam" id="PF13921">
    <property type="entry name" value="Myb_DNA-bind_6"/>
    <property type="match status" value="1"/>
</dbReference>
<dbReference type="Gene3D" id="1.10.10.60">
    <property type="entry name" value="Homeodomain-like"/>
    <property type="match status" value="2"/>
</dbReference>
<evidence type="ECO:0000256" key="5">
    <source>
        <dbReference type="ARBA" id="ARBA00023163"/>
    </source>
</evidence>
<evidence type="ECO:0000256" key="2">
    <source>
        <dbReference type="ARBA" id="ARBA00022737"/>
    </source>
</evidence>
<evidence type="ECO:0000259" key="9">
    <source>
        <dbReference type="PROSITE" id="PS51294"/>
    </source>
</evidence>
<feature type="transmembrane region" description="Helical" evidence="7">
    <location>
        <begin position="12"/>
        <end position="32"/>
    </location>
</feature>
<dbReference type="InterPro" id="IPR051953">
    <property type="entry name" value="Plant_SW-associated_TFs"/>
</dbReference>
<feature type="domain" description="HTH myb-type" evidence="9">
    <location>
        <begin position="38"/>
        <end position="94"/>
    </location>
</feature>
<evidence type="ECO:0000256" key="3">
    <source>
        <dbReference type="ARBA" id="ARBA00023015"/>
    </source>
</evidence>
<dbReference type="GO" id="GO:0003677">
    <property type="term" value="F:DNA binding"/>
    <property type="evidence" value="ECO:0007669"/>
    <property type="project" value="UniProtKB-KW"/>
</dbReference>
<feature type="domain" description="Myb-like" evidence="8">
    <location>
        <begin position="38"/>
        <end position="90"/>
    </location>
</feature>
<dbReference type="Proteomes" id="UP000288805">
    <property type="component" value="Unassembled WGS sequence"/>
</dbReference>
<keyword evidence="5" id="KW-0804">Transcription</keyword>
<reference evidence="10 11" key="1">
    <citation type="journal article" date="2018" name="PLoS Genet.">
        <title>Population sequencing reveals clonal diversity and ancestral inbreeding in the grapevine cultivar Chardonnay.</title>
        <authorList>
            <person name="Roach M.J."/>
            <person name="Johnson D.L."/>
            <person name="Bohlmann J."/>
            <person name="van Vuuren H.J."/>
            <person name="Jones S.J."/>
            <person name="Pretorius I.S."/>
            <person name="Schmidt S.A."/>
            <person name="Borneman A.R."/>
        </authorList>
    </citation>
    <scope>NUCLEOTIDE SEQUENCE [LARGE SCALE GENOMIC DNA]</scope>
    <source>
        <strain evidence="11">cv. Chardonnay</strain>
        <tissue evidence="10">Leaf</tissue>
    </source>
</reference>
<gene>
    <name evidence="10" type="primary">GL1_3</name>
    <name evidence="10" type="ORF">CK203_105547</name>
</gene>
<dbReference type="PANTHER" id="PTHR47997:SF75">
    <property type="entry name" value="MYB DOMAIN PROTEIN 55"/>
    <property type="match status" value="1"/>
</dbReference>